<sequence length="332" mass="38287">MEKSETDTEIEKLQKKIKCSWWVAATSALLVIGFYFGRFVNSGASLSLDTTIWGGFGSYFGGILSPIVALFALYWLTQSVLIQKKELSETQETLRKTQLSHYQQTKTQEKKRFEDTFFSLLDQFNAISREMGDVNNSLYSHLTQMMNTEFCPSEETSGFAFLASKGNCIEYRDFSFNFSKGGQVTLNDLSHYFRVIYHILKFVESAECSSEKVIYNGKFYTNILRSFLGQKETVLLAFNCAVMEKSDPFYNYRRLIEKYEMLEHMTFNHRWIGLCMIYNKSAFGANEDAQGYYETMDELGLFSPIEIPRKVTLSSAIIWKLTPTGKIKSQQM</sequence>
<keyword evidence="1" id="KW-1133">Transmembrane helix</keyword>
<dbReference type="RefSeq" id="WP_077668502.1">
    <property type="nucleotide sequence ID" value="NZ_MUFB01000027.1"/>
</dbReference>
<keyword evidence="3" id="KW-1185">Reference proteome</keyword>
<accession>A0ABX3K691</accession>
<dbReference type="InterPro" id="IPR031709">
    <property type="entry name" value="PutAbiC"/>
</dbReference>
<proteinExistence type="predicted"/>
<feature type="transmembrane region" description="Helical" evidence="1">
    <location>
        <begin position="52"/>
        <end position="76"/>
    </location>
</feature>
<evidence type="ECO:0000313" key="3">
    <source>
        <dbReference type="Proteomes" id="UP000189410"/>
    </source>
</evidence>
<keyword evidence="1" id="KW-0812">Transmembrane</keyword>
<reference evidence="2 3" key="1">
    <citation type="journal article" date="2017" name="Genome Announc.">
        <title>Draft Genome Sequences of Salinivibrio proteolyticus, Salinivibrio sharmensis, Salinivibrio siamensis, Salinivibrio costicola subsp. alcaliphilus, Salinivibrio costicola subsp. vallismortis, and 29 New Isolates Belonging to the Genus Salinivibrio.</title>
        <authorList>
            <person name="Lopez-Hermoso C."/>
            <person name="de la Haba R.R."/>
            <person name="Sanchez-Porro C."/>
            <person name="Bayliss S.C."/>
            <person name="Feil E.J."/>
            <person name="Ventosa A."/>
        </authorList>
    </citation>
    <scope>NUCLEOTIDE SEQUENCE [LARGE SCALE GENOMIC DNA]</scope>
    <source>
        <strain evidence="2 3">JCM 14472</strain>
    </source>
</reference>
<name>A0ABX3K691_9GAMM</name>
<evidence type="ECO:0008006" key="4">
    <source>
        <dbReference type="Google" id="ProtNLM"/>
    </source>
</evidence>
<dbReference type="EMBL" id="MUFB01000027">
    <property type="protein sequence ID" value="OOE82552.1"/>
    <property type="molecule type" value="Genomic_DNA"/>
</dbReference>
<protein>
    <recommendedName>
        <fullName evidence="4">Phage abortive infection protein</fullName>
    </recommendedName>
</protein>
<evidence type="ECO:0000313" key="2">
    <source>
        <dbReference type="EMBL" id="OOE82552.1"/>
    </source>
</evidence>
<feature type="transmembrane region" description="Helical" evidence="1">
    <location>
        <begin position="21"/>
        <end position="40"/>
    </location>
</feature>
<evidence type="ECO:0000256" key="1">
    <source>
        <dbReference type="SAM" id="Phobius"/>
    </source>
</evidence>
<comment type="caution">
    <text evidence="2">The sequence shown here is derived from an EMBL/GenBank/DDBJ whole genome shotgun (WGS) entry which is preliminary data.</text>
</comment>
<dbReference type="Proteomes" id="UP000189410">
    <property type="component" value="Unassembled WGS sequence"/>
</dbReference>
<organism evidence="2 3">
    <name type="scientific">Salinivibrio siamensis</name>
    <dbReference type="NCBI Taxonomy" id="414286"/>
    <lineage>
        <taxon>Bacteria</taxon>
        <taxon>Pseudomonadati</taxon>
        <taxon>Pseudomonadota</taxon>
        <taxon>Gammaproteobacteria</taxon>
        <taxon>Vibrionales</taxon>
        <taxon>Vibrionaceae</taxon>
        <taxon>Salinivibrio</taxon>
    </lineage>
</organism>
<gene>
    <name evidence="2" type="ORF">BZG73_12875</name>
</gene>
<keyword evidence="1" id="KW-0472">Membrane</keyword>
<dbReference type="Pfam" id="PF16872">
    <property type="entry name" value="putAbiC"/>
    <property type="match status" value="1"/>
</dbReference>